<feature type="transmembrane region" description="Helical" evidence="1">
    <location>
        <begin position="149"/>
        <end position="166"/>
    </location>
</feature>
<feature type="transmembrane region" description="Helical" evidence="1">
    <location>
        <begin position="56"/>
        <end position="75"/>
    </location>
</feature>
<feature type="transmembrane region" description="Helical" evidence="1">
    <location>
        <begin position="87"/>
        <end position="105"/>
    </location>
</feature>
<feature type="transmembrane region" description="Helical" evidence="1">
    <location>
        <begin position="178"/>
        <end position="196"/>
    </location>
</feature>
<comment type="caution">
    <text evidence="2">The sequence shown here is derived from an EMBL/GenBank/DDBJ whole genome shotgun (WGS) entry which is preliminary data.</text>
</comment>
<evidence type="ECO:0000313" key="3">
    <source>
        <dbReference type="Proteomes" id="UP000287188"/>
    </source>
</evidence>
<evidence type="ECO:0008006" key="4">
    <source>
        <dbReference type="Google" id="ProtNLM"/>
    </source>
</evidence>
<dbReference type="EMBL" id="BIFS01000002">
    <property type="protein sequence ID" value="GCE23602.1"/>
    <property type="molecule type" value="Genomic_DNA"/>
</dbReference>
<sequence>MSKETQAKTLRELDTSARHASKIGFWAALVALIGAIGYIVSVPLQIFKVVTPLQDSIIAFVFSLIIATPFLIAMLALHYTVPAEKKFWTHAAVAFAVIYTTYNTLNYVVQLTTVIPAGFSWTFDNQQGTVGALSLLNQTPHSLFWDVDGLGYVFLNLATLFAFPVFKKYGLQHWMRAFFLANGLITPLFVISYFSPTFSVPILLLGGIPWAITVPGCLLLLAIFFRRNYAFHQIKQG</sequence>
<keyword evidence="1" id="KW-0812">Transmembrane</keyword>
<protein>
    <recommendedName>
        <fullName evidence="4">DUF4386 domain-containing protein</fullName>
    </recommendedName>
</protein>
<dbReference type="OrthoDB" id="670339at2"/>
<accession>A0A402AWT7</accession>
<name>A0A402AWT7_9CHLR</name>
<keyword evidence="3" id="KW-1185">Reference proteome</keyword>
<organism evidence="2 3">
    <name type="scientific">Dictyobacter kobayashii</name>
    <dbReference type="NCBI Taxonomy" id="2014872"/>
    <lineage>
        <taxon>Bacteria</taxon>
        <taxon>Bacillati</taxon>
        <taxon>Chloroflexota</taxon>
        <taxon>Ktedonobacteria</taxon>
        <taxon>Ktedonobacterales</taxon>
        <taxon>Dictyobacteraceae</taxon>
        <taxon>Dictyobacter</taxon>
    </lineage>
</organism>
<dbReference type="Proteomes" id="UP000287188">
    <property type="component" value="Unassembled WGS sequence"/>
</dbReference>
<feature type="transmembrane region" description="Helical" evidence="1">
    <location>
        <begin position="23"/>
        <end position="44"/>
    </location>
</feature>
<gene>
    <name evidence="2" type="ORF">KDK_74020</name>
</gene>
<proteinExistence type="predicted"/>
<keyword evidence="1" id="KW-1133">Transmembrane helix</keyword>
<reference evidence="3" key="1">
    <citation type="submission" date="2018-12" db="EMBL/GenBank/DDBJ databases">
        <title>Tengunoibacter tsumagoiensis gen. nov., sp. nov., Dictyobacter kobayashii sp. nov., D. alpinus sp. nov., and D. joshuensis sp. nov. and description of Dictyobacteraceae fam. nov. within the order Ktedonobacterales isolated from Tengu-no-mugimeshi.</title>
        <authorList>
            <person name="Wang C.M."/>
            <person name="Zheng Y."/>
            <person name="Sakai Y."/>
            <person name="Toyoda A."/>
            <person name="Minakuchi Y."/>
            <person name="Abe K."/>
            <person name="Yokota A."/>
            <person name="Yabe S."/>
        </authorList>
    </citation>
    <scope>NUCLEOTIDE SEQUENCE [LARGE SCALE GENOMIC DNA]</scope>
    <source>
        <strain evidence="3">Uno11</strain>
    </source>
</reference>
<dbReference type="AlphaFoldDB" id="A0A402AWT7"/>
<dbReference type="RefSeq" id="WP_136625347.1">
    <property type="nucleotide sequence ID" value="NZ_BIFS01000002.1"/>
</dbReference>
<evidence type="ECO:0000313" key="2">
    <source>
        <dbReference type="EMBL" id="GCE23602.1"/>
    </source>
</evidence>
<feature type="transmembrane region" description="Helical" evidence="1">
    <location>
        <begin position="202"/>
        <end position="225"/>
    </location>
</feature>
<keyword evidence="1" id="KW-0472">Membrane</keyword>
<evidence type="ECO:0000256" key="1">
    <source>
        <dbReference type="SAM" id="Phobius"/>
    </source>
</evidence>